<dbReference type="GO" id="GO:0016787">
    <property type="term" value="F:hydrolase activity"/>
    <property type="evidence" value="ECO:0007669"/>
    <property type="project" value="UniProtKB-KW"/>
</dbReference>
<evidence type="ECO:0000256" key="2">
    <source>
        <dbReference type="ARBA" id="ARBA00022763"/>
    </source>
</evidence>
<dbReference type="GO" id="GO:0009379">
    <property type="term" value="C:Holliday junction helicase complex"/>
    <property type="evidence" value="ECO:0007669"/>
    <property type="project" value="InterPro"/>
</dbReference>
<keyword evidence="4" id="KW-0233">DNA recombination</keyword>
<reference evidence="7" key="1">
    <citation type="submission" date="2020-10" db="EMBL/GenBank/DDBJ databases">
        <authorList>
            <person name="Gilroy R."/>
        </authorList>
    </citation>
    <scope>NUCLEOTIDE SEQUENCE</scope>
    <source>
        <strain evidence="7">1748</strain>
    </source>
</reference>
<feature type="domain" description="Helix-hairpin-helix DNA-binding motif class 1" evidence="6">
    <location>
        <begin position="70"/>
        <end position="89"/>
    </location>
</feature>
<sequence>MYFYLKGIVTLHQKNAVVIECNGVGYQVYVSHPEDFPIGEKMLIYTVFYVREDEQFLVGFKTFEEKFLFSKLISVKGVGPKIAISILGSCEEEKLVEAINSSNLLFLKSLDGVGNKVASQIILDLKGKLISDKSSSGDKELDDAIEGLRSFGFSKKEILEAVSKIAERNLTAGEYISLAL</sequence>
<dbReference type="InterPro" id="IPR010994">
    <property type="entry name" value="RuvA_2-like"/>
</dbReference>
<dbReference type="Gene3D" id="2.40.50.140">
    <property type="entry name" value="Nucleic acid-binding proteins"/>
    <property type="match status" value="1"/>
</dbReference>
<dbReference type="InterPro" id="IPR036267">
    <property type="entry name" value="RuvA_C_sf"/>
</dbReference>
<dbReference type="GO" id="GO:0006281">
    <property type="term" value="P:DNA repair"/>
    <property type="evidence" value="ECO:0007669"/>
    <property type="project" value="UniProtKB-KW"/>
</dbReference>
<evidence type="ECO:0000259" key="6">
    <source>
        <dbReference type="SMART" id="SM00278"/>
    </source>
</evidence>
<dbReference type="Pfam" id="PF14520">
    <property type="entry name" value="HHH_5"/>
    <property type="match status" value="1"/>
</dbReference>
<dbReference type="EMBL" id="JADING010000128">
    <property type="protein sequence ID" value="MBO8414682.1"/>
    <property type="molecule type" value="Genomic_DNA"/>
</dbReference>
<dbReference type="Pfam" id="PF01330">
    <property type="entry name" value="RuvA_N"/>
    <property type="match status" value="1"/>
</dbReference>
<dbReference type="InterPro" id="IPR012340">
    <property type="entry name" value="NA-bd_OB-fold"/>
</dbReference>
<dbReference type="InterPro" id="IPR013849">
    <property type="entry name" value="DNA_helicase_Holl-junc_RuvA_I"/>
</dbReference>
<dbReference type="InterPro" id="IPR011114">
    <property type="entry name" value="RuvA_C"/>
</dbReference>
<comment type="caution">
    <text evidence="7">The sequence shown here is derived from an EMBL/GenBank/DDBJ whole genome shotgun (WGS) entry which is preliminary data.</text>
</comment>
<evidence type="ECO:0000256" key="4">
    <source>
        <dbReference type="ARBA" id="ARBA00023172"/>
    </source>
</evidence>
<dbReference type="EC" id="3.6.4.12" evidence="7"/>
<dbReference type="NCBIfam" id="TIGR00084">
    <property type="entry name" value="ruvA"/>
    <property type="match status" value="1"/>
</dbReference>
<gene>
    <name evidence="7" type="primary">ruvA</name>
    <name evidence="7" type="ORF">IAC78_04365</name>
</gene>
<dbReference type="InterPro" id="IPR003583">
    <property type="entry name" value="Hlx-hairpin-Hlx_DNA-bd_motif"/>
</dbReference>
<dbReference type="GO" id="GO:0009378">
    <property type="term" value="F:four-way junction helicase activity"/>
    <property type="evidence" value="ECO:0007669"/>
    <property type="project" value="InterPro"/>
</dbReference>
<reference evidence="7" key="2">
    <citation type="journal article" date="2021" name="PeerJ">
        <title>Extensive microbial diversity within the chicken gut microbiome revealed by metagenomics and culture.</title>
        <authorList>
            <person name="Gilroy R."/>
            <person name="Ravi A."/>
            <person name="Getino M."/>
            <person name="Pursley I."/>
            <person name="Horton D.L."/>
            <person name="Alikhan N.F."/>
            <person name="Baker D."/>
            <person name="Gharbi K."/>
            <person name="Hall N."/>
            <person name="Watson M."/>
            <person name="Adriaenssens E.M."/>
            <person name="Foster-Nyarko E."/>
            <person name="Jarju S."/>
            <person name="Secka A."/>
            <person name="Antonio M."/>
            <person name="Oren A."/>
            <person name="Chaudhuri R.R."/>
            <person name="La Ragione R."/>
            <person name="Hildebrand F."/>
            <person name="Pallen M.J."/>
        </authorList>
    </citation>
    <scope>NUCLEOTIDE SEQUENCE</scope>
    <source>
        <strain evidence="7">1748</strain>
    </source>
</reference>
<keyword evidence="1" id="KW-0963">Cytoplasm</keyword>
<evidence type="ECO:0000256" key="5">
    <source>
        <dbReference type="ARBA" id="ARBA00023204"/>
    </source>
</evidence>
<dbReference type="AlphaFoldDB" id="A0A9D9GMH7"/>
<keyword evidence="2" id="KW-0227">DNA damage</keyword>
<keyword evidence="5" id="KW-0234">DNA repair</keyword>
<evidence type="ECO:0000313" key="8">
    <source>
        <dbReference type="Proteomes" id="UP000823629"/>
    </source>
</evidence>
<feature type="domain" description="Helix-hairpin-helix DNA-binding motif class 1" evidence="6">
    <location>
        <begin position="105"/>
        <end position="124"/>
    </location>
</feature>
<evidence type="ECO:0000256" key="3">
    <source>
        <dbReference type="ARBA" id="ARBA00023125"/>
    </source>
</evidence>
<protein>
    <submittedName>
        <fullName evidence="7">Holliday junction branch migration protein RuvA</fullName>
        <ecNumber evidence="7">3.6.4.12</ecNumber>
    </submittedName>
</protein>
<dbReference type="Gene3D" id="1.10.150.20">
    <property type="entry name" value="5' to 3' exonuclease, C-terminal subdomain"/>
    <property type="match status" value="1"/>
</dbReference>
<dbReference type="GO" id="GO:0003677">
    <property type="term" value="F:DNA binding"/>
    <property type="evidence" value="ECO:0007669"/>
    <property type="project" value="UniProtKB-KW"/>
</dbReference>
<dbReference type="CDD" id="cd14332">
    <property type="entry name" value="UBA_RuvA_C"/>
    <property type="match status" value="1"/>
</dbReference>
<dbReference type="HAMAP" id="MF_00031">
    <property type="entry name" value="DNA_HJ_migration_RuvA"/>
    <property type="match status" value="1"/>
</dbReference>
<dbReference type="InterPro" id="IPR000085">
    <property type="entry name" value="RuvA"/>
</dbReference>
<keyword evidence="7" id="KW-0378">Hydrolase</keyword>
<proteinExistence type="inferred from homology"/>
<dbReference type="GO" id="GO:0005524">
    <property type="term" value="F:ATP binding"/>
    <property type="evidence" value="ECO:0007669"/>
    <property type="project" value="InterPro"/>
</dbReference>
<feature type="non-terminal residue" evidence="7">
    <location>
        <position position="180"/>
    </location>
</feature>
<dbReference type="GO" id="GO:0006310">
    <property type="term" value="P:DNA recombination"/>
    <property type="evidence" value="ECO:0007669"/>
    <property type="project" value="UniProtKB-KW"/>
</dbReference>
<name>A0A9D9GMH7_9BACL</name>
<keyword evidence="3" id="KW-0238">DNA-binding</keyword>
<dbReference type="SUPFAM" id="SSF50249">
    <property type="entry name" value="Nucleic acid-binding proteins"/>
    <property type="match status" value="1"/>
</dbReference>
<accession>A0A9D9GMH7</accession>
<dbReference type="Pfam" id="PF07499">
    <property type="entry name" value="RuvA_C"/>
    <property type="match status" value="1"/>
</dbReference>
<dbReference type="SUPFAM" id="SSF47781">
    <property type="entry name" value="RuvA domain 2-like"/>
    <property type="match status" value="1"/>
</dbReference>
<evidence type="ECO:0000313" key="7">
    <source>
        <dbReference type="EMBL" id="MBO8414682.1"/>
    </source>
</evidence>
<dbReference type="SMART" id="SM00278">
    <property type="entry name" value="HhH1"/>
    <property type="match status" value="2"/>
</dbReference>
<organism evidence="7 8">
    <name type="scientific">Candidatus Scatoplasma merdavium</name>
    <dbReference type="NCBI Taxonomy" id="2840932"/>
    <lineage>
        <taxon>Bacteria</taxon>
        <taxon>Bacillati</taxon>
        <taxon>Bacillota</taxon>
        <taxon>Bacilli</taxon>
        <taxon>Bacillales</taxon>
        <taxon>Candidatus Scatoplasma</taxon>
    </lineage>
</organism>
<dbReference type="Proteomes" id="UP000823629">
    <property type="component" value="Unassembled WGS sequence"/>
</dbReference>
<evidence type="ECO:0000256" key="1">
    <source>
        <dbReference type="ARBA" id="ARBA00022490"/>
    </source>
</evidence>
<dbReference type="SUPFAM" id="SSF46929">
    <property type="entry name" value="DNA helicase RuvA subunit, C-terminal domain"/>
    <property type="match status" value="1"/>
</dbReference>